<dbReference type="InterPro" id="IPR045339">
    <property type="entry name" value="DUF6534"/>
</dbReference>
<feature type="transmembrane region" description="Helical" evidence="1">
    <location>
        <begin position="199"/>
        <end position="224"/>
    </location>
</feature>
<protein>
    <recommendedName>
        <fullName evidence="2">DUF6534 domain-containing protein</fullName>
    </recommendedName>
</protein>
<dbReference type="AlphaFoldDB" id="A0A9P3UQ21"/>
<evidence type="ECO:0000259" key="2">
    <source>
        <dbReference type="Pfam" id="PF20152"/>
    </source>
</evidence>
<reference evidence="3" key="1">
    <citation type="submission" date="2022-07" db="EMBL/GenBank/DDBJ databases">
        <title>The genome of Lyophyllum shimeji provides insight into the initial evolution of ectomycorrhizal fungal genome.</title>
        <authorList>
            <person name="Kobayashi Y."/>
            <person name="Shibata T."/>
            <person name="Hirakawa H."/>
            <person name="Shigenobu S."/>
            <person name="Nishiyama T."/>
            <person name="Yamada A."/>
            <person name="Hasebe M."/>
            <person name="Kawaguchi M."/>
        </authorList>
    </citation>
    <scope>NUCLEOTIDE SEQUENCE</scope>
    <source>
        <strain evidence="3">AT787</strain>
    </source>
</reference>
<gene>
    <name evidence="3" type="ORF">LshimejAT787_0904580</name>
</gene>
<sequence length="313" mass="34836">MAAATSIDLTLGPMLTGVLLATFLFGVECVQLYMYFRDFPKDSQLLKGLVTIVWVVELTHQGCTMHSVYWLLISNFGNPHLTTSPVPATFVLPILFSAIIVLLVQTFFAHRLWRSTNKTILCIIFMILVVARFILTGVIAGSAINMQSFASFLKQFKALITAAWVSGACIDILMSLSLCYDLHTRRSGFVRTSRLIDRLIVWCVATGLLTSVYALIIAICFLTMPDNLIWDAMYIAASRFFANTLLASLNARRSIRRMDSQSTTNAISSSQFIDIGARTHNTLDVPLTVVVTETKTKDLENGLQRGMHKHARS</sequence>
<feature type="transmembrane region" description="Helical" evidence="1">
    <location>
        <begin position="156"/>
        <end position="178"/>
    </location>
</feature>
<dbReference type="OrthoDB" id="2535105at2759"/>
<feature type="transmembrane region" description="Helical" evidence="1">
    <location>
        <begin position="230"/>
        <end position="249"/>
    </location>
</feature>
<keyword evidence="4" id="KW-1185">Reference proteome</keyword>
<evidence type="ECO:0000256" key="1">
    <source>
        <dbReference type="SAM" id="Phobius"/>
    </source>
</evidence>
<comment type="caution">
    <text evidence="3">The sequence shown here is derived from an EMBL/GenBank/DDBJ whole genome shotgun (WGS) entry which is preliminary data.</text>
</comment>
<evidence type="ECO:0000313" key="3">
    <source>
        <dbReference type="EMBL" id="GLB41243.1"/>
    </source>
</evidence>
<feature type="transmembrane region" description="Helical" evidence="1">
    <location>
        <begin position="90"/>
        <end position="108"/>
    </location>
</feature>
<dbReference type="PANTHER" id="PTHR40465">
    <property type="entry name" value="CHROMOSOME 1, WHOLE GENOME SHOTGUN SEQUENCE"/>
    <property type="match status" value="1"/>
</dbReference>
<keyword evidence="1" id="KW-1133">Transmembrane helix</keyword>
<feature type="transmembrane region" description="Helical" evidence="1">
    <location>
        <begin position="48"/>
        <end position="70"/>
    </location>
</feature>
<accession>A0A9P3UQ21</accession>
<keyword evidence="1" id="KW-0472">Membrane</keyword>
<organism evidence="3 4">
    <name type="scientific">Lyophyllum shimeji</name>
    <name type="common">Hon-shimeji</name>
    <name type="synonym">Tricholoma shimeji</name>
    <dbReference type="NCBI Taxonomy" id="47721"/>
    <lineage>
        <taxon>Eukaryota</taxon>
        <taxon>Fungi</taxon>
        <taxon>Dikarya</taxon>
        <taxon>Basidiomycota</taxon>
        <taxon>Agaricomycotina</taxon>
        <taxon>Agaricomycetes</taxon>
        <taxon>Agaricomycetidae</taxon>
        <taxon>Agaricales</taxon>
        <taxon>Tricholomatineae</taxon>
        <taxon>Lyophyllaceae</taxon>
        <taxon>Lyophyllum</taxon>
    </lineage>
</organism>
<dbReference type="PANTHER" id="PTHR40465:SF1">
    <property type="entry name" value="DUF6534 DOMAIN-CONTAINING PROTEIN"/>
    <property type="match status" value="1"/>
</dbReference>
<dbReference type="Proteomes" id="UP001063166">
    <property type="component" value="Unassembled WGS sequence"/>
</dbReference>
<name>A0A9P3UQ21_LYOSH</name>
<dbReference type="Pfam" id="PF20152">
    <property type="entry name" value="DUF6534"/>
    <property type="match status" value="1"/>
</dbReference>
<keyword evidence="1" id="KW-0812">Transmembrane</keyword>
<evidence type="ECO:0000313" key="4">
    <source>
        <dbReference type="Proteomes" id="UP001063166"/>
    </source>
</evidence>
<dbReference type="EMBL" id="BRPK01000009">
    <property type="protein sequence ID" value="GLB41243.1"/>
    <property type="molecule type" value="Genomic_DNA"/>
</dbReference>
<feature type="transmembrane region" description="Helical" evidence="1">
    <location>
        <begin position="120"/>
        <end position="144"/>
    </location>
</feature>
<feature type="domain" description="DUF6534" evidence="2">
    <location>
        <begin position="168"/>
        <end position="254"/>
    </location>
</feature>
<proteinExistence type="predicted"/>
<feature type="transmembrane region" description="Helical" evidence="1">
    <location>
        <begin position="14"/>
        <end position="36"/>
    </location>
</feature>